<dbReference type="GO" id="GO:0060261">
    <property type="term" value="P:positive regulation of transcription initiation by RNA polymerase II"/>
    <property type="evidence" value="ECO:0007669"/>
    <property type="project" value="TreeGrafter"/>
</dbReference>
<evidence type="ECO:0000256" key="5">
    <source>
        <dbReference type="ARBA" id="ARBA00023159"/>
    </source>
</evidence>
<evidence type="ECO:0000313" key="11">
    <source>
        <dbReference type="RefSeq" id="XP_018017350.1"/>
    </source>
</evidence>
<dbReference type="PANTHER" id="PTHR12898">
    <property type="entry name" value="MEDIATOR OF RNA POLYMERASE II TRANSCRIPTION SUBUNIT 24"/>
    <property type="match status" value="1"/>
</dbReference>
<evidence type="ECO:0000256" key="8">
    <source>
        <dbReference type="ARBA" id="ARBA00031960"/>
    </source>
</evidence>
<dbReference type="RefSeq" id="XP_018017350.1">
    <property type="nucleotide sequence ID" value="XM_018161861.2"/>
</dbReference>
<dbReference type="Proteomes" id="UP000711488">
    <property type="component" value="Unassembled WGS sequence"/>
</dbReference>
<organism evidence="9">
    <name type="scientific">Hyalella azteca</name>
    <name type="common">Amphipod</name>
    <dbReference type="NCBI Taxonomy" id="294128"/>
    <lineage>
        <taxon>Eukaryota</taxon>
        <taxon>Metazoa</taxon>
        <taxon>Ecdysozoa</taxon>
        <taxon>Arthropoda</taxon>
        <taxon>Crustacea</taxon>
        <taxon>Multicrustacea</taxon>
        <taxon>Malacostraca</taxon>
        <taxon>Eumalacostraca</taxon>
        <taxon>Peracarida</taxon>
        <taxon>Amphipoda</taxon>
        <taxon>Senticaudata</taxon>
        <taxon>Talitrida</taxon>
        <taxon>Talitroidea</taxon>
        <taxon>Hyalellidae</taxon>
        <taxon>Hyalella</taxon>
    </lineage>
</organism>
<evidence type="ECO:0000313" key="9">
    <source>
        <dbReference type="EMBL" id="KAA0201263.1"/>
    </source>
</evidence>
<evidence type="ECO:0000256" key="1">
    <source>
        <dbReference type="ARBA" id="ARBA00004123"/>
    </source>
</evidence>
<reference evidence="9" key="1">
    <citation type="submission" date="2014-08" db="EMBL/GenBank/DDBJ databases">
        <authorList>
            <person name="Murali S."/>
            <person name="Richards S."/>
            <person name="Bandaranaike D."/>
            <person name="Bellair M."/>
            <person name="Blankenburg K."/>
            <person name="Chao H."/>
            <person name="Dinh H."/>
            <person name="Doddapaneni H."/>
            <person name="Dugan-Rocha S."/>
            <person name="Elkadiri S."/>
            <person name="Gnanaolivu R."/>
            <person name="Hughes D."/>
            <person name="Lee S."/>
            <person name="Li M."/>
            <person name="Ming W."/>
            <person name="Munidasa M."/>
            <person name="Muniz J."/>
            <person name="Nguyen L."/>
            <person name="Osuji N."/>
            <person name="Pu L.-L."/>
            <person name="Puazo M."/>
            <person name="Skinner E."/>
            <person name="Qu C."/>
            <person name="Quiroz J."/>
            <person name="Raj R."/>
            <person name="Weissenberger G."/>
            <person name="Xin Y."/>
            <person name="Zou X."/>
            <person name="Han Y."/>
            <person name="Worley K."/>
            <person name="Muzny D."/>
            <person name="Gibbs R."/>
        </authorList>
    </citation>
    <scope>NUCLEOTIDE SEQUENCE</scope>
    <source>
        <strain evidence="9">HAZT.00-mixed</strain>
        <tissue evidence="9">Whole organism</tissue>
    </source>
</reference>
<keyword evidence="10" id="KW-1185">Reference proteome</keyword>
<name>A0A6A0H677_HYAAZ</name>
<accession>A0A6A0H677</accession>
<dbReference type="InterPro" id="IPR021429">
    <property type="entry name" value="Mediator_Med24"/>
</dbReference>
<evidence type="ECO:0000313" key="12">
    <source>
        <dbReference type="RefSeq" id="XP_047736579.1"/>
    </source>
</evidence>
<sequence>MVLETVGSSKTSNIRSLLIRAWRERWSDMQWGIHIKTVLPRYISGDIYHLSDCILQQALMGPLPNQLILSYLRHSLAAHVVSYGGVLESISKYDSLHKSHCVAALLDLLESTPHKVTCRGKPEDCLMLATSLVAAVLWLLKVILHAISRSPTPEQVANLKTALKLVEKFMECQFLKGLLYIAHLEDPAQWNLVVSTVAEIENKLLTSSFPALAELKDIFPAIFNDLRSLSLVRLSKPSMQYNPRITPISYGLHARVMVEAVMHPTHSSQALATQLILYSQLRGLSEKGLYLELLVSCFLGLGSEEEFPHQQLQWVGFTFIKLPSLIQHIHSGLNGFSSTPSAASQPLVDAVREFVQRTSLLDVADRRMNCNCLEYLLHELTVPTSLLTEQDMAAALTLRKEDPLAVAQMPGLAKDGSNSHMAIPDLILRAQPTVPSILKNLSNKNQESVLPVMNLLISGKSRDLLLTAAAASGKLFIYAQKFVKFNQQSLEPQPGETESMAKNRALMFDLTFLLLCHVAQVYGVDVVMGEEKDTFVETWMRCHMPEKGRHKSIIPQWRTDTCHLLEVVQRINAKDMMSKYGQAHLAEVCHASPLIMQRLTSELIQGSVSLQHATELLDRLCSHLCSLPICIAAWTCSYLQEASSLEAAKVNALLNHLQTKLSNQEPTLTLGSFKDRSLLMSDIIDNMVKVTKESFAPEQDEAKQQSSSFFSSLIAEIQAEDLMECALTNARNLSDELDEAWKKMFTGCGILSHSSLWTFENLLRLGGHKWFVSSLLACAMESVFETDLSRAMDLVYGILQIDLQQCCTCLLLDTLPQYLNEPCSVALLSHRRIGALARLTVQVLVAAWAAAATLAGGGDAGSNPSFNITRKRSYAVMNEEDSDERLLRRIGSLALDPSSLSGISREGLALMVAVQNLLSALLRAVPNGVVSPVSELVVAFLLELLAAPPIVSPLLTLLPPNLLSVLLAIHPPNTFTPSHLLALALPVPSPPSSVPFPCLPSPLTHSQEAAARRAAAKLLCTHRNFLLAAANSHHQAVLG</sequence>
<evidence type="ECO:0000256" key="4">
    <source>
        <dbReference type="ARBA" id="ARBA00023015"/>
    </source>
</evidence>
<dbReference type="RefSeq" id="XP_047736580.1">
    <property type="nucleotide sequence ID" value="XM_047880624.1"/>
</dbReference>
<dbReference type="KEGG" id="hazt:108673970"/>
<keyword evidence="7" id="KW-0539">Nucleus</keyword>
<keyword evidence="4" id="KW-0805">Transcription regulation</keyword>
<proteinExistence type="inferred from homology"/>
<evidence type="ECO:0000256" key="6">
    <source>
        <dbReference type="ARBA" id="ARBA00023163"/>
    </source>
</evidence>
<protein>
    <recommendedName>
        <fullName evidence="3">Mediator of RNA polymerase II transcription subunit 24</fullName>
    </recommendedName>
    <alternativeName>
        <fullName evidence="8">Mediator complex subunit 24</fullName>
    </alternativeName>
</protein>
<dbReference type="GO" id="GO:0003712">
    <property type="term" value="F:transcription coregulator activity"/>
    <property type="evidence" value="ECO:0007669"/>
    <property type="project" value="TreeGrafter"/>
</dbReference>
<dbReference type="AlphaFoldDB" id="A0A6A0H677"/>
<dbReference type="RefSeq" id="XP_047736579.1">
    <property type="nucleotide sequence ID" value="XM_047880623.1"/>
</dbReference>
<dbReference type="CTD" id="9862"/>
<comment type="similarity">
    <text evidence="2">Belongs to the Mediator complex subunit 24 family.</text>
</comment>
<dbReference type="PANTHER" id="PTHR12898:SF1">
    <property type="entry name" value="MEDIATOR OF RNA POLYMERASE II TRANSCRIPTION SUBUNIT 24"/>
    <property type="match status" value="1"/>
</dbReference>
<evidence type="ECO:0000256" key="3">
    <source>
        <dbReference type="ARBA" id="ARBA00019693"/>
    </source>
</evidence>
<dbReference type="EMBL" id="JQDR03005738">
    <property type="protein sequence ID" value="KAA0201263.1"/>
    <property type="molecule type" value="Genomic_DNA"/>
</dbReference>
<dbReference type="Pfam" id="PF11277">
    <property type="entry name" value="Med24_N"/>
    <property type="match status" value="1"/>
</dbReference>
<keyword evidence="6" id="KW-0804">Transcription</keyword>
<evidence type="ECO:0000256" key="2">
    <source>
        <dbReference type="ARBA" id="ARBA00007864"/>
    </source>
</evidence>
<dbReference type="OMA" id="WKERWTE"/>
<dbReference type="OrthoDB" id="21216at2759"/>
<reference evidence="9" key="3">
    <citation type="submission" date="2019-06" db="EMBL/GenBank/DDBJ databases">
        <authorList>
            <person name="Poynton C."/>
            <person name="Hasenbein S."/>
            <person name="Benoit J.B."/>
            <person name="Sepulveda M.S."/>
            <person name="Poelchau M.F."/>
            <person name="Murali S.C."/>
            <person name="Chen S."/>
            <person name="Glastad K.M."/>
            <person name="Werren J.H."/>
            <person name="Vineis J.H."/>
            <person name="Bowen J.L."/>
            <person name="Friedrich M."/>
            <person name="Jones J."/>
            <person name="Robertson H.M."/>
            <person name="Feyereisen R."/>
            <person name="Mechler-Hickson A."/>
            <person name="Mathers N."/>
            <person name="Lee C.E."/>
            <person name="Colbourne J.K."/>
            <person name="Biales A."/>
            <person name="Johnston J.S."/>
            <person name="Wellborn G.A."/>
            <person name="Rosendale A.J."/>
            <person name="Cridge A.G."/>
            <person name="Munoz-Torres M.C."/>
            <person name="Bain P.A."/>
            <person name="Manny A.R."/>
            <person name="Major K.M."/>
            <person name="Lambert F.N."/>
            <person name="Vulpe C.D."/>
            <person name="Tuck P."/>
            <person name="Blalock B.J."/>
            <person name="Lin Y.-Y."/>
            <person name="Smith M.E."/>
            <person name="Ochoa-Acuna H."/>
            <person name="Chen M.-J.M."/>
            <person name="Childers C.P."/>
            <person name="Qu J."/>
            <person name="Dugan S."/>
            <person name="Lee S.L."/>
            <person name="Chao H."/>
            <person name="Dinh H."/>
            <person name="Han Y."/>
            <person name="Doddapaneni H."/>
            <person name="Worley K.C."/>
            <person name="Muzny D.M."/>
            <person name="Gibbs R.A."/>
            <person name="Richards S."/>
        </authorList>
    </citation>
    <scope>NUCLEOTIDE SEQUENCE</scope>
    <source>
        <strain evidence="9">HAZT.00-mixed</strain>
        <tissue evidence="9">Whole organism</tissue>
    </source>
</reference>
<evidence type="ECO:0000256" key="7">
    <source>
        <dbReference type="ARBA" id="ARBA00023242"/>
    </source>
</evidence>
<reference evidence="11 12" key="4">
    <citation type="submission" date="2025-04" db="UniProtKB">
        <authorList>
            <consortium name="RefSeq"/>
        </authorList>
    </citation>
    <scope>IDENTIFICATION</scope>
    <source>
        <tissue evidence="11 12">Whole organism</tissue>
    </source>
</reference>
<evidence type="ECO:0000313" key="10">
    <source>
        <dbReference type="Proteomes" id="UP000694843"/>
    </source>
</evidence>
<gene>
    <name evidence="11 12 13" type="primary">LOC108673970</name>
    <name evidence="9" type="ORF">HAZT_HAZT009479</name>
</gene>
<evidence type="ECO:0000313" key="13">
    <source>
        <dbReference type="RefSeq" id="XP_047736580.1"/>
    </source>
</evidence>
<keyword evidence="5" id="KW-0010">Activator</keyword>
<reference evidence="9" key="2">
    <citation type="journal article" date="2018" name="Environ. Sci. Technol.">
        <title>The Toxicogenome of Hyalella azteca: A Model for Sediment Ecotoxicology and Evolutionary Toxicology.</title>
        <authorList>
            <person name="Poynton H.C."/>
            <person name="Hasenbein S."/>
            <person name="Benoit J.B."/>
            <person name="Sepulveda M.S."/>
            <person name="Poelchau M.F."/>
            <person name="Hughes D.S.T."/>
            <person name="Murali S.C."/>
            <person name="Chen S."/>
            <person name="Glastad K.M."/>
            <person name="Goodisman M.A.D."/>
            <person name="Werren J.H."/>
            <person name="Vineis J.H."/>
            <person name="Bowen J.L."/>
            <person name="Friedrich M."/>
            <person name="Jones J."/>
            <person name="Robertson H.M."/>
            <person name="Feyereisen R."/>
            <person name="Mechler-Hickson A."/>
            <person name="Mathers N."/>
            <person name="Lee C.E."/>
            <person name="Colbourne J.K."/>
            <person name="Biales A."/>
            <person name="Johnston J.S."/>
            <person name="Wellborn G.A."/>
            <person name="Rosendale A.J."/>
            <person name="Cridge A.G."/>
            <person name="Munoz-Torres M.C."/>
            <person name="Bain P.A."/>
            <person name="Manny A.R."/>
            <person name="Major K.M."/>
            <person name="Lambert F.N."/>
            <person name="Vulpe C.D."/>
            <person name="Tuck P."/>
            <person name="Blalock B.J."/>
            <person name="Lin Y.Y."/>
            <person name="Smith M.E."/>
            <person name="Ochoa-Acuna H."/>
            <person name="Chen M.M."/>
            <person name="Childers C.P."/>
            <person name="Qu J."/>
            <person name="Dugan S."/>
            <person name="Lee S.L."/>
            <person name="Chao H."/>
            <person name="Dinh H."/>
            <person name="Han Y."/>
            <person name="Doddapaneni H."/>
            <person name="Worley K.C."/>
            <person name="Muzny D.M."/>
            <person name="Gibbs R.A."/>
            <person name="Richards S."/>
        </authorList>
    </citation>
    <scope>NUCLEOTIDE SEQUENCE</scope>
    <source>
        <strain evidence="9">HAZT.00-mixed</strain>
        <tissue evidence="9">Whole organism</tissue>
    </source>
</reference>
<comment type="subcellular location">
    <subcellularLocation>
        <location evidence="1">Nucleus</location>
    </subcellularLocation>
</comment>
<dbReference type="GO" id="GO:0016592">
    <property type="term" value="C:mediator complex"/>
    <property type="evidence" value="ECO:0007669"/>
    <property type="project" value="InterPro"/>
</dbReference>
<dbReference type="GeneID" id="108673970"/>
<dbReference type="Proteomes" id="UP000694843">
    <property type="component" value="Unplaced"/>
</dbReference>